<evidence type="ECO:0000256" key="7">
    <source>
        <dbReference type="SAM" id="Phobius"/>
    </source>
</evidence>
<accession>A0ABZ0IRJ9</accession>
<keyword evidence="9" id="KW-1185">Reference proteome</keyword>
<dbReference type="EMBL" id="CP136051">
    <property type="protein sequence ID" value="WOK06217.1"/>
    <property type="molecule type" value="Genomic_DNA"/>
</dbReference>
<evidence type="ECO:0000256" key="4">
    <source>
        <dbReference type="ARBA" id="ARBA00022847"/>
    </source>
</evidence>
<evidence type="ECO:0000256" key="5">
    <source>
        <dbReference type="ARBA" id="ARBA00022989"/>
    </source>
</evidence>
<reference evidence="8 9" key="1">
    <citation type="journal article" date="2023" name="Microbiol. Resour. Announc.">
        <title>Complete Genome Sequence of Imperialibacter roseus strain P4T.</title>
        <authorList>
            <person name="Tizabi D.R."/>
            <person name="Bachvaroff T."/>
            <person name="Hill R.T."/>
        </authorList>
    </citation>
    <scope>NUCLEOTIDE SEQUENCE [LARGE SCALE GENOMIC DNA]</scope>
    <source>
        <strain evidence="8 9">P4T</strain>
    </source>
</reference>
<feature type="transmembrane region" description="Helical" evidence="7">
    <location>
        <begin position="83"/>
        <end position="105"/>
    </location>
</feature>
<feature type="transmembrane region" description="Helical" evidence="7">
    <location>
        <begin position="302"/>
        <end position="323"/>
    </location>
</feature>
<dbReference type="PANTHER" id="PTHR11706">
    <property type="entry name" value="SOLUTE CARRIER PROTEIN FAMILY 11 MEMBER"/>
    <property type="match status" value="1"/>
</dbReference>
<feature type="transmembrane region" description="Helical" evidence="7">
    <location>
        <begin position="36"/>
        <end position="52"/>
    </location>
</feature>
<evidence type="ECO:0000256" key="2">
    <source>
        <dbReference type="ARBA" id="ARBA00022448"/>
    </source>
</evidence>
<dbReference type="Pfam" id="PF01566">
    <property type="entry name" value="Nramp"/>
    <property type="match status" value="1"/>
</dbReference>
<evidence type="ECO:0000313" key="8">
    <source>
        <dbReference type="EMBL" id="WOK06217.1"/>
    </source>
</evidence>
<dbReference type="RefSeq" id="WP_317488946.1">
    <property type="nucleotide sequence ID" value="NZ_CP136051.1"/>
</dbReference>
<organism evidence="8 9">
    <name type="scientific">Imperialibacter roseus</name>
    <dbReference type="NCBI Taxonomy" id="1324217"/>
    <lineage>
        <taxon>Bacteria</taxon>
        <taxon>Pseudomonadati</taxon>
        <taxon>Bacteroidota</taxon>
        <taxon>Cytophagia</taxon>
        <taxon>Cytophagales</taxon>
        <taxon>Flammeovirgaceae</taxon>
        <taxon>Imperialibacter</taxon>
    </lineage>
</organism>
<dbReference type="PANTHER" id="PTHR11706:SF33">
    <property type="entry name" value="NATURAL RESISTANCE-ASSOCIATED MACROPHAGE PROTEIN 2"/>
    <property type="match status" value="1"/>
</dbReference>
<feature type="transmembrane region" description="Helical" evidence="7">
    <location>
        <begin position="261"/>
        <end position="281"/>
    </location>
</feature>
<dbReference type="Proteomes" id="UP001302349">
    <property type="component" value="Chromosome"/>
</dbReference>
<dbReference type="InterPro" id="IPR001046">
    <property type="entry name" value="NRAMP_fam"/>
</dbReference>
<keyword evidence="5 7" id="KW-1133">Transmembrane helix</keyword>
<evidence type="ECO:0000256" key="6">
    <source>
        <dbReference type="ARBA" id="ARBA00023136"/>
    </source>
</evidence>
<keyword evidence="4" id="KW-0769">Symport</keyword>
<feature type="transmembrane region" description="Helical" evidence="7">
    <location>
        <begin position="401"/>
        <end position="420"/>
    </location>
</feature>
<feature type="transmembrane region" description="Helical" evidence="7">
    <location>
        <begin position="143"/>
        <end position="162"/>
    </location>
</feature>
<feature type="transmembrane region" description="Helical" evidence="7">
    <location>
        <begin position="217"/>
        <end position="241"/>
    </location>
</feature>
<evidence type="ECO:0000313" key="9">
    <source>
        <dbReference type="Proteomes" id="UP001302349"/>
    </source>
</evidence>
<comment type="subcellular location">
    <subcellularLocation>
        <location evidence="1">Membrane</location>
        <topology evidence="1">Multi-pass membrane protein</topology>
    </subcellularLocation>
</comment>
<dbReference type="PRINTS" id="PR00447">
    <property type="entry name" value="NATRESASSCMP"/>
</dbReference>
<feature type="transmembrane region" description="Helical" evidence="7">
    <location>
        <begin position="182"/>
        <end position="205"/>
    </location>
</feature>
<gene>
    <name evidence="8" type="ORF">RT717_24375</name>
</gene>
<sequence>MKKKLLNILFWSVISAAFIGPGTITTASLAGASHGVSLLWALLFSTLACMVLQEGAARITIASGLTIGEAVELTFGNQPWMKWLLGGAVIFGCAAYEAGNIVGAISGAGLLFSLPPWVFTLAITGIAAVLLWGGSAGSIARSVGMLVAVMGVAFLYTSFFINESLLAITKGLFIPQIPADDILLVIGLVGTTIVPYNLFLGSGLGKGQQLGEMRLGLIIAIGLGGIVSMAVLLSGTLSSLPFSFEEMASVLEKAVGLPGKYLFALGLFAAGFTSTITAPLASTITAQSIWGKGEKNWEGTGTYYRLVWGAILIVGLVFGLLGLRPVPVILLAQAINGVLLPVAATGLLLVLNNTRLMVSHINGPFSNFAGLLIVGVTLFLGIHQVARAIFMAIGYQGSFDSPYFVTISLLALLPLIWLGIRIFKR</sequence>
<evidence type="ECO:0000256" key="3">
    <source>
        <dbReference type="ARBA" id="ARBA00022692"/>
    </source>
</evidence>
<feature type="transmembrane region" description="Helical" evidence="7">
    <location>
        <begin position="117"/>
        <end position="136"/>
    </location>
</feature>
<feature type="transmembrane region" description="Helical" evidence="7">
    <location>
        <begin position="329"/>
        <end position="351"/>
    </location>
</feature>
<keyword evidence="3 7" id="KW-0812">Transmembrane</keyword>
<protein>
    <submittedName>
        <fullName evidence="8">Divalent metal cation transporter</fullName>
    </submittedName>
</protein>
<proteinExistence type="predicted"/>
<name>A0ABZ0IRJ9_9BACT</name>
<keyword evidence="2" id="KW-0813">Transport</keyword>
<feature type="transmembrane region" description="Helical" evidence="7">
    <location>
        <begin position="371"/>
        <end position="395"/>
    </location>
</feature>
<evidence type="ECO:0000256" key="1">
    <source>
        <dbReference type="ARBA" id="ARBA00004141"/>
    </source>
</evidence>
<keyword evidence="6 7" id="KW-0472">Membrane</keyword>